<protein>
    <recommendedName>
        <fullName evidence="4">KfrA N-terminal DNA-binding domain-containing protein</fullName>
    </recommendedName>
</protein>
<feature type="compositionally biased region" description="Low complexity" evidence="1">
    <location>
        <begin position="224"/>
        <end position="236"/>
    </location>
</feature>
<dbReference type="EMBL" id="JBEYXV010000007">
    <property type="protein sequence ID" value="MEU6822171.1"/>
    <property type="molecule type" value="Genomic_DNA"/>
</dbReference>
<feature type="compositionally biased region" description="Basic and acidic residues" evidence="1">
    <location>
        <begin position="259"/>
        <end position="278"/>
    </location>
</feature>
<accession>A0ABV3BME4</accession>
<evidence type="ECO:0000313" key="3">
    <source>
        <dbReference type="Proteomes" id="UP001551176"/>
    </source>
</evidence>
<gene>
    <name evidence="2" type="ORF">ABZ921_16210</name>
</gene>
<evidence type="ECO:0000256" key="1">
    <source>
        <dbReference type="SAM" id="MobiDB-lite"/>
    </source>
</evidence>
<sequence>MSDDVPDEAAQLAKALREVFAGTKISVRRYATRTHRNAGAVSRYLNGTRVPPWEFITELFTEVSRETGNTLKPEVVEHLKAAHRKALKSSNRRLHEVQILQDRLEDADLQAQQAGIREKVLLEGLQTREHRISQLESRHVELTSRWERDARERDSLKAELQLASTSQTEELEQLKIEVNQLRQELEEARELSEQAERKCQRLEQQLSEAEERAQAGQEAREASSLEAAQQEAESARNVADKLRRQLHDLLAQQESARASVEETLQRKQEAREEKRAEIAQKFIGRPPRGERRLAHPSHDQERRGINP</sequence>
<name>A0ABV3BME4_9ACTN</name>
<keyword evidence="3" id="KW-1185">Reference proteome</keyword>
<proteinExistence type="predicted"/>
<feature type="region of interest" description="Disordered" evidence="1">
    <location>
        <begin position="253"/>
        <end position="307"/>
    </location>
</feature>
<dbReference type="Proteomes" id="UP001551176">
    <property type="component" value="Unassembled WGS sequence"/>
</dbReference>
<dbReference type="RefSeq" id="WP_359348978.1">
    <property type="nucleotide sequence ID" value="NZ_JBEYXV010000007.1"/>
</dbReference>
<reference evidence="2 3" key="1">
    <citation type="submission" date="2024-06" db="EMBL/GenBank/DDBJ databases">
        <title>The Natural Products Discovery Center: Release of the First 8490 Sequenced Strains for Exploring Actinobacteria Biosynthetic Diversity.</title>
        <authorList>
            <person name="Kalkreuter E."/>
            <person name="Kautsar S.A."/>
            <person name="Yang D."/>
            <person name="Bader C.D."/>
            <person name="Teijaro C.N."/>
            <person name="Fluegel L."/>
            <person name="Davis C.M."/>
            <person name="Simpson J.R."/>
            <person name="Lauterbach L."/>
            <person name="Steele A.D."/>
            <person name="Gui C."/>
            <person name="Meng S."/>
            <person name="Li G."/>
            <person name="Viehrig K."/>
            <person name="Ye F."/>
            <person name="Su P."/>
            <person name="Kiefer A.F."/>
            <person name="Nichols A."/>
            <person name="Cepeda A.J."/>
            <person name="Yan W."/>
            <person name="Fan B."/>
            <person name="Jiang Y."/>
            <person name="Adhikari A."/>
            <person name="Zheng C.-J."/>
            <person name="Schuster L."/>
            <person name="Cowan T.M."/>
            <person name="Smanski M.J."/>
            <person name="Chevrette M.G."/>
            <person name="De Carvalho L.P.S."/>
            <person name="Shen B."/>
        </authorList>
    </citation>
    <scope>NUCLEOTIDE SEQUENCE [LARGE SCALE GENOMIC DNA]</scope>
    <source>
        <strain evidence="2 3">NPDC046838</strain>
    </source>
</reference>
<comment type="caution">
    <text evidence="2">The sequence shown here is derived from an EMBL/GenBank/DDBJ whole genome shotgun (WGS) entry which is preliminary data.</text>
</comment>
<feature type="compositionally biased region" description="Basic and acidic residues" evidence="1">
    <location>
        <begin position="287"/>
        <end position="307"/>
    </location>
</feature>
<organism evidence="2 3">
    <name type="scientific">Streptomyces atriruber</name>
    <dbReference type="NCBI Taxonomy" id="545121"/>
    <lineage>
        <taxon>Bacteria</taxon>
        <taxon>Bacillati</taxon>
        <taxon>Actinomycetota</taxon>
        <taxon>Actinomycetes</taxon>
        <taxon>Kitasatosporales</taxon>
        <taxon>Streptomycetaceae</taxon>
        <taxon>Streptomyces</taxon>
    </lineage>
</organism>
<evidence type="ECO:0008006" key="4">
    <source>
        <dbReference type="Google" id="ProtNLM"/>
    </source>
</evidence>
<feature type="compositionally biased region" description="Basic and acidic residues" evidence="1">
    <location>
        <begin position="209"/>
        <end position="223"/>
    </location>
</feature>
<evidence type="ECO:0000313" key="2">
    <source>
        <dbReference type="EMBL" id="MEU6822171.1"/>
    </source>
</evidence>
<feature type="region of interest" description="Disordered" evidence="1">
    <location>
        <begin position="202"/>
        <end position="240"/>
    </location>
</feature>